<feature type="compositionally biased region" description="Pro residues" evidence="1">
    <location>
        <begin position="166"/>
        <end position="176"/>
    </location>
</feature>
<proteinExistence type="predicted"/>
<protein>
    <submittedName>
        <fullName evidence="3">Splicing associated factor</fullName>
    </submittedName>
</protein>
<evidence type="ECO:0000256" key="1">
    <source>
        <dbReference type="SAM" id="MobiDB-lite"/>
    </source>
</evidence>
<evidence type="ECO:0000313" key="4">
    <source>
        <dbReference type="Proteomes" id="UP000189580"/>
    </source>
</evidence>
<dbReference type="KEGG" id="slb:AWJ20_746"/>
<feature type="compositionally biased region" description="Basic and acidic residues" evidence="1">
    <location>
        <begin position="23"/>
        <end position="36"/>
    </location>
</feature>
<gene>
    <name evidence="3" type="primary">saf1</name>
    <name evidence="3" type="ORF">AWJ20_746</name>
</gene>
<sequence>MKGDINPAQALRKKEKANQIKKAKAERASQRTERLGQRSTFSLERKIKELEEKKAAQGSLPSFEERKLESLRNDLADVERAKKKLGSEDSDQTSYRDNNRDHTNHNRERGSQTNYPGSKSIFWDPLLNPSGQPPKGYKYQPRPWFNPSEDDDSQQEPIDSDLLKIPFPPGPLPPIGVRPKSQTLHSTTSTATPSAAPAVQTTYESAPVLRDLVKESTLLVPSAVQKKRKLDPTPSTAYKVTLEDVEDE</sequence>
<feature type="region of interest" description="Disordered" evidence="1">
    <location>
        <begin position="79"/>
        <end position="200"/>
    </location>
</feature>
<name>A0A167D512_9ASCO</name>
<dbReference type="RefSeq" id="XP_018734967.1">
    <property type="nucleotide sequence ID" value="XM_018882705.1"/>
</dbReference>
<dbReference type="Pfam" id="PF09429">
    <property type="entry name" value="Wbp11"/>
    <property type="match status" value="1"/>
</dbReference>
<dbReference type="GeneID" id="30037812"/>
<evidence type="ECO:0000313" key="3">
    <source>
        <dbReference type="EMBL" id="ANB12490.1"/>
    </source>
</evidence>
<dbReference type="OrthoDB" id="3980841at2759"/>
<reference evidence="3 4" key="1">
    <citation type="submission" date="2016-02" db="EMBL/GenBank/DDBJ databases">
        <title>Complete genome sequence and transcriptome regulation of the pentose utilising yeast Sugiyamaella lignohabitans.</title>
        <authorList>
            <person name="Bellasio M."/>
            <person name="Peymann A."/>
            <person name="Valli M."/>
            <person name="Sipitzky M."/>
            <person name="Graf A."/>
            <person name="Sauer M."/>
            <person name="Marx H."/>
            <person name="Mattanovich D."/>
        </authorList>
    </citation>
    <scope>NUCLEOTIDE SEQUENCE [LARGE SCALE GENOMIC DNA]</scope>
    <source>
        <strain evidence="3 4">CBS 10342</strain>
    </source>
</reference>
<evidence type="ECO:0000259" key="2">
    <source>
        <dbReference type="Pfam" id="PF09429"/>
    </source>
</evidence>
<dbReference type="AlphaFoldDB" id="A0A167D512"/>
<feature type="region of interest" description="Disordered" evidence="1">
    <location>
        <begin position="1"/>
        <end position="41"/>
    </location>
</feature>
<accession>A0A167D512</accession>
<dbReference type="Proteomes" id="UP000189580">
    <property type="component" value="Chromosome a"/>
</dbReference>
<dbReference type="GO" id="GO:0006396">
    <property type="term" value="P:RNA processing"/>
    <property type="evidence" value="ECO:0007669"/>
    <property type="project" value="InterPro"/>
</dbReference>
<feature type="compositionally biased region" description="Basic and acidic residues" evidence="1">
    <location>
        <begin position="97"/>
        <end position="110"/>
    </location>
</feature>
<feature type="compositionally biased region" description="Low complexity" evidence="1">
    <location>
        <begin position="177"/>
        <end position="200"/>
    </location>
</feature>
<organism evidence="3 4">
    <name type="scientific">Sugiyamaella lignohabitans</name>
    <dbReference type="NCBI Taxonomy" id="796027"/>
    <lineage>
        <taxon>Eukaryota</taxon>
        <taxon>Fungi</taxon>
        <taxon>Dikarya</taxon>
        <taxon>Ascomycota</taxon>
        <taxon>Saccharomycotina</taxon>
        <taxon>Dipodascomycetes</taxon>
        <taxon>Dipodascales</taxon>
        <taxon>Trichomonascaceae</taxon>
        <taxon>Sugiyamaella</taxon>
    </lineage>
</organism>
<dbReference type="InterPro" id="IPR019007">
    <property type="entry name" value="Wbp11/ELF5/Saf1_N"/>
</dbReference>
<keyword evidence="4" id="KW-1185">Reference proteome</keyword>
<feature type="domain" description="Wbp11/ELF5/Saf1 N-terminal" evidence="2">
    <location>
        <begin position="5"/>
        <end position="79"/>
    </location>
</feature>
<dbReference type="EMBL" id="CP014501">
    <property type="protein sequence ID" value="ANB12490.1"/>
    <property type="molecule type" value="Genomic_DNA"/>
</dbReference>
<feature type="compositionally biased region" description="Basic residues" evidence="1">
    <location>
        <begin position="11"/>
        <end position="22"/>
    </location>
</feature>
<dbReference type="Pfam" id="PF12622">
    <property type="entry name" value="NpwBP"/>
    <property type="match status" value="1"/>
</dbReference>